<feature type="chain" id="PRO_5041202131" description="GH16 domain-containing protein" evidence="2">
    <location>
        <begin position="19"/>
        <end position="364"/>
    </location>
</feature>
<comment type="caution">
    <text evidence="4">The sequence shown here is derived from an EMBL/GenBank/DDBJ whole genome shotgun (WGS) entry which is preliminary data.</text>
</comment>
<feature type="compositionally biased region" description="Polar residues" evidence="1">
    <location>
        <begin position="205"/>
        <end position="217"/>
    </location>
</feature>
<feature type="compositionally biased region" description="Low complexity" evidence="1">
    <location>
        <begin position="309"/>
        <end position="321"/>
    </location>
</feature>
<evidence type="ECO:0000256" key="2">
    <source>
        <dbReference type="SAM" id="SignalP"/>
    </source>
</evidence>
<dbReference type="AlphaFoldDB" id="A0AA39CXA8"/>
<accession>A0AA39CXA8</accession>
<evidence type="ECO:0000259" key="3">
    <source>
        <dbReference type="PROSITE" id="PS51762"/>
    </source>
</evidence>
<evidence type="ECO:0000313" key="4">
    <source>
        <dbReference type="EMBL" id="KAJ9633628.1"/>
    </source>
</evidence>
<dbReference type="EMBL" id="JAPDRN010000044">
    <property type="protein sequence ID" value="KAJ9633628.1"/>
    <property type="molecule type" value="Genomic_DNA"/>
</dbReference>
<feature type="domain" description="GH16" evidence="3">
    <location>
        <begin position="77"/>
        <end position="306"/>
    </location>
</feature>
<name>A0AA39CXA8_9EURO</name>
<dbReference type="InterPro" id="IPR013320">
    <property type="entry name" value="ConA-like_dom_sf"/>
</dbReference>
<keyword evidence="5" id="KW-1185">Reference proteome</keyword>
<feature type="region of interest" description="Disordered" evidence="1">
    <location>
        <begin position="309"/>
        <end position="335"/>
    </location>
</feature>
<dbReference type="Pfam" id="PF00722">
    <property type="entry name" value="Glyco_hydro_16"/>
    <property type="match status" value="1"/>
</dbReference>
<protein>
    <recommendedName>
        <fullName evidence="3">GH16 domain-containing protein</fullName>
    </recommendedName>
</protein>
<evidence type="ECO:0000313" key="5">
    <source>
        <dbReference type="Proteomes" id="UP001172681"/>
    </source>
</evidence>
<feature type="region of interest" description="Disordered" evidence="1">
    <location>
        <begin position="205"/>
        <end position="224"/>
    </location>
</feature>
<dbReference type="CDD" id="cd00413">
    <property type="entry name" value="Glyco_hydrolase_16"/>
    <property type="match status" value="1"/>
</dbReference>
<dbReference type="Proteomes" id="UP001172681">
    <property type="component" value="Unassembled WGS sequence"/>
</dbReference>
<dbReference type="SUPFAM" id="SSF49899">
    <property type="entry name" value="Concanavalin A-like lectins/glucanases"/>
    <property type="match status" value="1"/>
</dbReference>
<dbReference type="InterPro" id="IPR000757">
    <property type="entry name" value="Beta-glucanase-like"/>
</dbReference>
<evidence type="ECO:0000256" key="1">
    <source>
        <dbReference type="SAM" id="MobiDB-lite"/>
    </source>
</evidence>
<proteinExistence type="predicted"/>
<dbReference type="GO" id="GO:0004553">
    <property type="term" value="F:hydrolase activity, hydrolyzing O-glycosyl compounds"/>
    <property type="evidence" value="ECO:0007669"/>
    <property type="project" value="InterPro"/>
</dbReference>
<dbReference type="Gene3D" id="2.60.120.200">
    <property type="match status" value="1"/>
</dbReference>
<organism evidence="4 5">
    <name type="scientific">Knufia peltigerae</name>
    <dbReference type="NCBI Taxonomy" id="1002370"/>
    <lineage>
        <taxon>Eukaryota</taxon>
        <taxon>Fungi</taxon>
        <taxon>Dikarya</taxon>
        <taxon>Ascomycota</taxon>
        <taxon>Pezizomycotina</taxon>
        <taxon>Eurotiomycetes</taxon>
        <taxon>Chaetothyriomycetidae</taxon>
        <taxon>Chaetothyriales</taxon>
        <taxon>Trichomeriaceae</taxon>
        <taxon>Knufia</taxon>
    </lineage>
</organism>
<dbReference type="PROSITE" id="PS51762">
    <property type="entry name" value="GH16_2"/>
    <property type="match status" value="1"/>
</dbReference>
<dbReference type="PANTHER" id="PTHR38121">
    <property type="entry name" value="GH16 DOMAIN-CONTAINING PROTEIN"/>
    <property type="match status" value="1"/>
</dbReference>
<keyword evidence="2" id="KW-0732">Signal</keyword>
<feature type="signal peptide" evidence="2">
    <location>
        <begin position="1"/>
        <end position="18"/>
    </location>
</feature>
<gene>
    <name evidence="4" type="ORF">H2204_006834</name>
</gene>
<dbReference type="GO" id="GO:0005975">
    <property type="term" value="P:carbohydrate metabolic process"/>
    <property type="evidence" value="ECO:0007669"/>
    <property type="project" value="InterPro"/>
</dbReference>
<dbReference type="PANTHER" id="PTHR38121:SF4">
    <property type="entry name" value="GH16 DOMAIN-CONTAINING PROTEIN-RELATED"/>
    <property type="match status" value="1"/>
</dbReference>
<reference evidence="4" key="1">
    <citation type="submission" date="2022-10" db="EMBL/GenBank/DDBJ databases">
        <title>Culturing micro-colonial fungi from biological soil crusts in the Mojave desert and describing Neophaeococcomyces mojavensis, and introducing the new genera and species Taxawa tesnikishii.</title>
        <authorList>
            <person name="Kurbessoian T."/>
            <person name="Stajich J.E."/>
        </authorList>
    </citation>
    <scope>NUCLEOTIDE SEQUENCE</scope>
    <source>
        <strain evidence="4">TK_35</strain>
    </source>
</reference>
<sequence length="364" mass="40451">MLSFFVVVFTLLHIQSHASRLPERRSHLYPRAPSSNCDVYVVSGQDTKFENYAFTDFRSLSNYSISEPPSVTDADNQGEENITSPYFAQPPFSDQWTIRRGIRNAESDVPMIYSASNAYISKDPSDSSQTYLTLRTTRVQDFQSVVQLVSNPKLLHASMRTRMKILPDGKDGDGVAKGAVVGFFTYEADTQETDIEILTQDPSTTVELSTQPASSDTPGADASVKIPNGKKWTDWVDYRLDWFAGKNVWYMDGEMMYNTTKSVPTVPSNLMFNLWSNGQSFSGKMRVGREVYVAVQWIEIAYNLDGQGQSSNGTSGQTQCSVDSGKTKGSPEVIKNSSAKRSAVSRVLKIANSIVFGLIAWYCI</sequence>